<feature type="transmembrane region" description="Helical" evidence="2">
    <location>
        <begin position="116"/>
        <end position="133"/>
    </location>
</feature>
<proteinExistence type="predicted"/>
<dbReference type="OrthoDB" id="3366272at2"/>
<accession>A0A6N7KL44</accession>
<feature type="transmembrane region" description="Helical" evidence="2">
    <location>
        <begin position="139"/>
        <end position="168"/>
    </location>
</feature>
<evidence type="ECO:0000313" key="3">
    <source>
        <dbReference type="EMBL" id="MQS12242.1"/>
    </source>
</evidence>
<protein>
    <submittedName>
        <fullName evidence="3">Uncharacterized protein</fullName>
    </submittedName>
</protein>
<feature type="transmembrane region" description="Helical" evidence="2">
    <location>
        <begin position="79"/>
        <end position="104"/>
    </location>
</feature>
<comment type="caution">
    <text evidence="3">The sequence shown here is derived from an EMBL/GenBank/DDBJ whole genome shotgun (WGS) entry which is preliminary data.</text>
</comment>
<keyword evidence="2" id="KW-0472">Membrane</keyword>
<name>A0A6N7KL44_9ACTN</name>
<feature type="transmembrane region" description="Helical" evidence="2">
    <location>
        <begin position="189"/>
        <end position="211"/>
    </location>
</feature>
<feature type="region of interest" description="Disordered" evidence="1">
    <location>
        <begin position="340"/>
        <end position="374"/>
    </location>
</feature>
<feature type="transmembrane region" description="Helical" evidence="2">
    <location>
        <begin position="57"/>
        <end position="73"/>
    </location>
</feature>
<organism evidence="3 4">
    <name type="scientific">Streptomyces kaniharaensis</name>
    <dbReference type="NCBI Taxonomy" id="212423"/>
    <lineage>
        <taxon>Bacteria</taxon>
        <taxon>Bacillati</taxon>
        <taxon>Actinomycetota</taxon>
        <taxon>Actinomycetes</taxon>
        <taxon>Kitasatosporales</taxon>
        <taxon>Streptomycetaceae</taxon>
        <taxon>Streptomyces</taxon>
    </lineage>
</organism>
<dbReference type="AlphaFoldDB" id="A0A6N7KL44"/>
<keyword evidence="2" id="KW-0812">Transmembrane</keyword>
<evidence type="ECO:0000313" key="4">
    <source>
        <dbReference type="Proteomes" id="UP000450000"/>
    </source>
</evidence>
<keyword evidence="2" id="KW-1133">Transmembrane helix</keyword>
<gene>
    <name evidence="3" type="ORF">F7Q99_08025</name>
</gene>
<feature type="transmembrane region" description="Helical" evidence="2">
    <location>
        <begin position="284"/>
        <end position="303"/>
    </location>
</feature>
<dbReference type="RefSeq" id="WP_153460669.1">
    <property type="nucleotide sequence ID" value="NZ_WBOF01000001.1"/>
</dbReference>
<keyword evidence="4" id="KW-1185">Reference proteome</keyword>
<dbReference type="Proteomes" id="UP000450000">
    <property type="component" value="Unassembled WGS sequence"/>
</dbReference>
<sequence>MATTGAATTGVGATSAATAAGGWPAVGPAVRLGAAPQAGFVVAGALALVLALRAPTGLAVLGLAAFGLLHNVLELRYVAGRFAVVLAGPLLRLLLVLVTGIVVCRLLPPSPVSRSAEILLAYGLLAAACWYGLRGRPLLLAGSAVVLAVAVAGSLAFPAYHFVVLAHLHNVVPLLFLWEWSRRLARGRVVFLGLQFAWVLAVPALLLGGVLDGWLSAGSGGWTDRLAAAYTPPGWLSPQVGLRFLAVFAFLQTMHYVVWVWFLPRYAPEAAEGFEARVPALRGVRAWALGAAAGGLLALLFAADYAQGRALYAAVASYHAYLEFPVLLMLVLGLGDTRRSDSHRRDVRRPDLARTDPIRPDPTRPDLTRTEENA</sequence>
<reference evidence="3 4" key="1">
    <citation type="submission" date="2019-09" db="EMBL/GenBank/DDBJ databases">
        <title>Genome Sequences of Streptomyces kaniharaensis ATCC 21070.</title>
        <authorList>
            <person name="Zhu W."/>
            <person name="De Crecy-Lagard V."/>
            <person name="Richards N.G."/>
        </authorList>
    </citation>
    <scope>NUCLEOTIDE SEQUENCE [LARGE SCALE GENOMIC DNA]</scope>
    <source>
        <strain evidence="3 4">SF-557</strain>
    </source>
</reference>
<dbReference type="EMBL" id="WBOF01000001">
    <property type="protein sequence ID" value="MQS12242.1"/>
    <property type="molecule type" value="Genomic_DNA"/>
</dbReference>
<evidence type="ECO:0000256" key="1">
    <source>
        <dbReference type="SAM" id="MobiDB-lite"/>
    </source>
</evidence>
<feature type="transmembrane region" description="Helical" evidence="2">
    <location>
        <begin position="315"/>
        <end position="335"/>
    </location>
</feature>
<feature type="transmembrane region" description="Helical" evidence="2">
    <location>
        <begin position="240"/>
        <end position="263"/>
    </location>
</feature>
<evidence type="ECO:0000256" key="2">
    <source>
        <dbReference type="SAM" id="Phobius"/>
    </source>
</evidence>